<evidence type="ECO:0000313" key="1">
    <source>
        <dbReference type="EMBL" id="CEK53041.1"/>
    </source>
</evidence>
<sequence>MVGCPPNLSRLIQISEVTLQHTQNEFQLPKFFHALNLNMGCMFHYLSPIRLETQSH</sequence>
<feature type="non-terminal residue" evidence="1">
    <location>
        <position position="56"/>
    </location>
</feature>
<protein>
    <submittedName>
        <fullName evidence="1">Uncharacterized protein</fullName>
    </submittedName>
</protein>
<proteinExistence type="predicted"/>
<name>A0A0B6YB59_9EUPU</name>
<dbReference type="EMBL" id="HACG01006176">
    <property type="protein sequence ID" value="CEK53041.1"/>
    <property type="molecule type" value="Transcribed_RNA"/>
</dbReference>
<gene>
    <name evidence="1" type="primary">ORF18850</name>
</gene>
<dbReference type="AlphaFoldDB" id="A0A0B6YB59"/>
<reference evidence="1" key="1">
    <citation type="submission" date="2014-12" db="EMBL/GenBank/DDBJ databases">
        <title>Insight into the proteome of Arion vulgaris.</title>
        <authorList>
            <person name="Aradska J."/>
            <person name="Bulat T."/>
            <person name="Smidak R."/>
            <person name="Sarate P."/>
            <person name="Gangsoo J."/>
            <person name="Sialana F."/>
            <person name="Bilban M."/>
            <person name="Lubec G."/>
        </authorList>
    </citation>
    <scope>NUCLEOTIDE SEQUENCE</scope>
    <source>
        <tissue evidence="1">Skin</tissue>
    </source>
</reference>
<organism evidence="1">
    <name type="scientific">Arion vulgaris</name>
    <dbReference type="NCBI Taxonomy" id="1028688"/>
    <lineage>
        <taxon>Eukaryota</taxon>
        <taxon>Metazoa</taxon>
        <taxon>Spiralia</taxon>
        <taxon>Lophotrochozoa</taxon>
        <taxon>Mollusca</taxon>
        <taxon>Gastropoda</taxon>
        <taxon>Heterobranchia</taxon>
        <taxon>Euthyneura</taxon>
        <taxon>Panpulmonata</taxon>
        <taxon>Eupulmonata</taxon>
        <taxon>Stylommatophora</taxon>
        <taxon>Helicina</taxon>
        <taxon>Arionoidea</taxon>
        <taxon>Arionidae</taxon>
        <taxon>Arion</taxon>
    </lineage>
</organism>
<accession>A0A0B6YB59</accession>